<dbReference type="Pfam" id="PF00797">
    <property type="entry name" value="Acetyltransf_2"/>
    <property type="match status" value="1"/>
</dbReference>
<dbReference type="EMBL" id="CP016397">
    <property type="protein sequence ID" value="ASQ45828.1"/>
    <property type="molecule type" value="Genomic_DNA"/>
</dbReference>
<dbReference type="AlphaFoldDB" id="A0A222P1T9"/>
<evidence type="ECO:0000313" key="3">
    <source>
        <dbReference type="Proteomes" id="UP000201728"/>
    </source>
</evidence>
<reference evidence="3" key="1">
    <citation type="submission" date="2016-07" db="EMBL/GenBank/DDBJ databases">
        <authorList>
            <person name="Florea S."/>
            <person name="Webb J.S."/>
            <person name="Jaromczyk J."/>
            <person name="Schardl C.L."/>
        </authorList>
    </citation>
    <scope>NUCLEOTIDE SEQUENCE [LARGE SCALE GENOMIC DNA]</scope>
    <source>
        <strain evidence="3">CDC-D5610</strain>
    </source>
</reference>
<dbReference type="KEGG" id="lcd:clem_06365"/>
<dbReference type="InterPro" id="IPR053710">
    <property type="entry name" value="Arylamine_NAT_domain_sf"/>
</dbReference>
<dbReference type="OrthoDB" id="5645322at2"/>
<gene>
    <name evidence="2" type="primary">nat</name>
    <name evidence="2" type="ORF">clem_06365</name>
</gene>
<proteinExistence type="inferred from homology"/>
<comment type="similarity">
    <text evidence="1">Belongs to the arylamine N-acetyltransferase family.</text>
</comment>
<dbReference type="InterPro" id="IPR038765">
    <property type="entry name" value="Papain-like_cys_pep_sf"/>
</dbReference>
<dbReference type="RefSeq" id="WP_094090846.1">
    <property type="nucleotide sequence ID" value="NZ_CP016397.1"/>
</dbReference>
<protein>
    <submittedName>
        <fullName evidence="2">Arylamine N-acetyltransferase</fullName>
        <ecNumber evidence="2">2.3.1.5</ecNumber>
    </submittedName>
</protein>
<accession>A0A222P1T9</accession>
<dbReference type="Gene3D" id="3.30.2140.20">
    <property type="match status" value="1"/>
</dbReference>
<dbReference type="SUPFAM" id="SSF54001">
    <property type="entry name" value="Cysteine proteinases"/>
    <property type="match status" value="1"/>
</dbReference>
<keyword evidence="2" id="KW-0012">Acyltransferase</keyword>
<dbReference type="PANTHER" id="PTHR11786:SF0">
    <property type="entry name" value="ARYLAMINE N-ACETYLTRANSFERASE 4-RELATED"/>
    <property type="match status" value="1"/>
</dbReference>
<dbReference type="InterPro" id="IPR001447">
    <property type="entry name" value="Arylamine_N-AcTrfase"/>
</dbReference>
<name>A0A222P1T9_9GAMM</name>
<dbReference type="GO" id="GO:0004060">
    <property type="term" value="F:arylamine N-acetyltransferase activity"/>
    <property type="evidence" value="ECO:0007669"/>
    <property type="project" value="UniProtKB-EC"/>
</dbReference>
<evidence type="ECO:0000313" key="2">
    <source>
        <dbReference type="EMBL" id="ASQ45828.1"/>
    </source>
</evidence>
<dbReference type="EC" id="2.3.1.5" evidence="2"/>
<sequence>MPELTQYLGAIGVELTQEAVLPDLTLLNQIIAAHLKRFPYQNTALYIAGTKGVGQRTVNSLTADALYTQLITNKQPGYCFQNIELLAWALTSLGFQVNRHLVKLVNKLDDQVAFELLSKEEFSHECLIVELDNHQWLIDTAYANNSLRTALKVIPEQQHIGQEQYRFIFDENNFYLETRTKEGWFCLYVIDKQPKTKEEIQVAHQNLIISPKKFPIRDNFLKMGKVTDEKRKTLVFFKENKQGFFKSINNSYYKNKAVSSIEEFAIIAKEKFDITVDDEVKGLFV</sequence>
<dbReference type="Proteomes" id="UP000201728">
    <property type="component" value="Chromosome"/>
</dbReference>
<organism evidence="2 3">
    <name type="scientific">Legionella clemsonensis</name>
    <dbReference type="NCBI Taxonomy" id="1867846"/>
    <lineage>
        <taxon>Bacteria</taxon>
        <taxon>Pseudomonadati</taxon>
        <taxon>Pseudomonadota</taxon>
        <taxon>Gammaproteobacteria</taxon>
        <taxon>Legionellales</taxon>
        <taxon>Legionellaceae</taxon>
        <taxon>Legionella</taxon>
    </lineage>
</organism>
<evidence type="ECO:0000256" key="1">
    <source>
        <dbReference type="ARBA" id="ARBA00006547"/>
    </source>
</evidence>
<keyword evidence="2" id="KW-0808">Transferase</keyword>
<dbReference type="PANTHER" id="PTHR11786">
    <property type="entry name" value="N-HYDROXYARYLAMINE O-ACETYLTRANSFERASE"/>
    <property type="match status" value="1"/>
</dbReference>
<keyword evidence="3" id="KW-1185">Reference proteome</keyword>